<dbReference type="EMBL" id="PKPP01003936">
    <property type="protein sequence ID" value="PWA66917.1"/>
    <property type="molecule type" value="Genomic_DNA"/>
</dbReference>
<dbReference type="AlphaFoldDB" id="A0A2U1N0A4"/>
<dbReference type="Proteomes" id="UP000245207">
    <property type="component" value="Unassembled WGS sequence"/>
</dbReference>
<sequence length="102" mass="11374">MDPNKQIRCPRCCQICQGYGKFMDHLERHKDGSWNGWNLDMSVALVQARPPGTLPPQTLNLYPAPPSVSAHTSSVNCASIFKETANQKEEASTSLRLGYRPE</sequence>
<gene>
    <name evidence="1" type="ORF">CTI12_AA323170</name>
</gene>
<organism evidence="1 2">
    <name type="scientific">Artemisia annua</name>
    <name type="common">Sweet wormwood</name>
    <dbReference type="NCBI Taxonomy" id="35608"/>
    <lineage>
        <taxon>Eukaryota</taxon>
        <taxon>Viridiplantae</taxon>
        <taxon>Streptophyta</taxon>
        <taxon>Embryophyta</taxon>
        <taxon>Tracheophyta</taxon>
        <taxon>Spermatophyta</taxon>
        <taxon>Magnoliopsida</taxon>
        <taxon>eudicotyledons</taxon>
        <taxon>Gunneridae</taxon>
        <taxon>Pentapetalae</taxon>
        <taxon>asterids</taxon>
        <taxon>campanulids</taxon>
        <taxon>Asterales</taxon>
        <taxon>Asteraceae</taxon>
        <taxon>Asteroideae</taxon>
        <taxon>Anthemideae</taxon>
        <taxon>Artemisiinae</taxon>
        <taxon>Artemisia</taxon>
    </lineage>
</organism>
<reference evidence="1 2" key="1">
    <citation type="journal article" date="2018" name="Mol. Plant">
        <title>The genome of Artemisia annua provides insight into the evolution of Asteraceae family and artemisinin biosynthesis.</title>
        <authorList>
            <person name="Shen Q."/>
            <person name="Zhang L."/>
            <person name="Liao Z."/>
            <person name="Wang S."/>
            <person name="Yan T."/>
            <person name="Shi P."/>
            <person name="Liu M."/>
            <person name="Fu X."/>
            <person name="Pan Q."/>
            <person name="Wang Y."/>
            <person name="Lv Z."/>
            <person name="Lu X."/>
            <person name="Zhang F."/>
            <person name="Jiang W."/>
            <person name="Ma Y."/>
            <person name="Chen M."/>
            <person name="Hao X."/>
            <person name="Li L."/>
            <person name="Tang Y."/>
            <person name="Lv G."/>
            <person name="Zhou Y."/>
            <person name="Sun X."/>
            <person name="Brodelius P.E."/>
            <person name="Rose J.K.C."/>
            <person name="Tang K."/>
        </authorList>
    </citation>
    <scope>NUCLEOTIDE SEQUENCE [LARGE SCALE GENOMIC DNA]</scope>
    <source>
        <strain evidence="2">cv. Huhao1</strain>
        <tissue evidence="1">Leaf</tissue>
    </source>
</reference>
<keyword evidence="2" id="KW-1185">Reference proteome</keyword>
<name>A0A2U1N0A4_ARTAN</name>
<accession>A0A2U1N0A4</accession>
<comment type="caution">
    <text evidence="1">The sequence shown here is derived from an EMBL/GenBank/DDBJ whole genome shotgun (WGS) entry which is preliminary data.</text>
</comment>
<evidence type="ECO:0000313" key="2">
    <source>
        <dbReference type="Proteomes" id="UP000245207"/>
    </source>
</evidence>
<evidence type="ECO:0000313" key="1">
    <source>
        <dbReference type="EMBL" id="PWA66917.1"/>
    </source>
</evidence>
<protein>
    <submittedName>
        <fullName evidence="1">Uncharacterized protein</fullName>
    </submittedName>
</protein>
<proteinExistence type="predicted"/>